<dbReference type="EMBL" id="BAAANN010000016">
    <property type="protein sequence ID" value="GAA1965242.1"/>
    <property type="molecule type" value="Genomic_DNA"/>
</dbReference>
<dbReference type="Proteomes" id="UP001501116">
    <property type="component" value="Unassembled WGS sequence"/>
</dbReference>
<evidence type="ECO:0000313" key="2">
    <source>
        <dbReference type="EMBL" id="GAA1965242.1"/>
    </source>
</evidence>
<reference evidence="3" key="1">
    <citation type="journal article" date="2019" name="Int. J. Syst. Evol. Microbiol.">
        <title>The Global Catalogue of Microorganisms (GCM) 10K type strain sequencing project: providing services to taxonomists for standard genome sequencing and annotation.</title>
        <authorList>
            <consortium name="The Broad Institute Genomics Platform"/>
            <consortium name="The Broad Institute Genome Sequencing Center for Infectious Disease"/>
            <person name="Wu L."/>
            <person name="Ma J."/>
        </authorList>
    </citation>
    <scope>NUCLEOTIDE SEQUENCE [LARGE SCALE GENOMIC DNA]</scope>
    <source>
        <strain evidence="3">JCM 14545</strain>
    </source>
</reference>
<gene>
    <name evidence="2" type="ORF">GCM10009754_41590</name>
</gene>
<keyword evidence="1" id="KW-0472">Membrane</keyword>
<comment type="caution">
    <text evidence="2">The sequence shown here is derived from an EMBL/GenBank/DDBJ whole genome shotgun (WGS) entry which is preliminary data.</text>
</comment>
<organism evidence="2 3">
    <name type="scientific">Amycolatopsis minnesotensis</name>
    <dbReference type="NCBI Taxonomy" id="337894"/>
    <lineage>
        <taxon>Bacteria</taxon>
        <taxon>Bacillati</taxon>
        <taxon>Actinomycetota</taxon>
        <taxon>Actinomycetes</taxon>
        <taxon>Pseudonocardiales</taxon>
        <taxon>Pseudonocardiaceae</taxon>
        <taxon>Amycolatopsis</taxon>
    </lineage>
</organism>
<keyword evidence="1" id="KW-0812">Transmembrane</keyword>
<feature type="transmembrane region" description="Helical" evidence="1">
    <location>
        <begin position="26"/>
        <end position="45"/>
    </location>
</feature>
<evidence type="ECO:0000256" key="1">
    <source>
        <dbReference type="SAM" id="Phobius"/>
    </source>
</evidence>
<evidence type="ECO:0000313" key="3">
    <source>
        <dbReference type="Proteomes" id="UP001501116"/>
    </source>
</evidence>
<name>A0ABP5CKF9_9PSEU</name>
<keyword evidence="1" id="KW-1133">Transmembrane helix</keyword>
<protein>
    <recommendedName>
        <fullName evidence="4">LPXTG-motif cell wall anchor domain-containing protein</fullName>
    </recommendedName>
</protein>
<accession>A0ABP5CKF9</accession>
<proteinExistence type="predicted"/>
<evidence type="ECO:0008006" key="4">
    <source>
        <dbReference type="Google" id="ProtNLM"/>
    </source>
</evidence>
<sequence>MSILIIILLVAWLITAVVGFAFPGLVWLAVIAIVLFAGTAAIGFTRRKTLRR</sequence>
<keyword evidence="3" id="KW-1185">Reference proteome</keyword>
<dbReference type="RefSeq" id="WP_344421066.1">
    <property type="nucleotide sequence ID" value="NZ_BAAANN010000016.1"/>
</dbReference>